<dbReference type="HOGENOM" id="CLU_108256_1_0_1"/>
<reference evidence="1 2" key="1">
    <citation type="journal article" date="2005" name="Nature">
        <title>The genome of the social amoeba Dictyostelium discoideum.</title>
        <authorList>
            <consortium name="The Dictyostelium discoideum Sequencing Consortium"/>
            <person name="Eichinger L."/>
            <person name="Pachebat J.A."/>
            <person name="Glockner G."/>
            <person name="Rajandream M.A."/>
            <person name="Sucgang R."/>
            <person name="Berriman M."/>
            <person name="Song J."/>
            <person name="Olsen R."/>
            <person name="Szafranski K."/>
            <person name="Xu Q."/>
            <person name="Tunggal B."/>
            <person name="Kummerfeld S."/>
            <person name="Madera M."/>
            <person name="Konfortov B.A."/>
            <person name="Rivero F."/>
            <person name="Bankier A.T."/>
            <person name="Lehmann R."/>
            <person name="Hamlin N."/>
            <person name="Davies R."/>
            <person name="Gaudet P."/>
            <person name="Fey P."/>
            <person name="Pilcher K."/>
            <person name="Chen G."/>
            <person name="Saunders D."/>
            <person name="Sodergren E."/>
            <person name="Davis P."/>
            <person name="Kerhornou A."/>
            <person name="Nie X."/>
            <person name="Hall N."/>
            <person name="Anjard C."/>
            <person name="Hemphill L."/>
            <person name="Bason N."/>
            <person name="Farbrother P."/>
            <person name="Desany B."/>
            <person name="Just E."/>
            <person name="Morio T."/>
            <person name="Rost R."/>
            <person name="Churcher C."/>
            <person name="Cooper J."/>
            <person name="Haydock S."/>
            <person name="van Driessche N."/>
            <person name="Cronin A."/>
            <person name="Goodhead I."/>
            <person name="Muzny D."/>
            <person name="Mourier T."/>
            <person name="Pain A."/>
            <person name="Lu M."/>
            <person name="Harper D."/>
            <person name="Lindsay R."/>
            <person name="Hauser H."/>
            <person name="James K."/>
            <person name="Quiles M."/>
            <person name="Madan Babu M."/>
            <person name="Saito T."/>
            <person name="Buchrieser C."/>
            <person name="Wardroper A."/>
            <person name="Felder M."/>
            <person name="Thangavelu M."/>
            <person name="Johnson D."/>
            <person name="Knights A."/>
            <person name="Loulseged H."/>
            <person name="Mungall K."/>
            <person name="Oliver K."/>
            <person name="Price C."/>
            <person name="Quail M.A."/>
            <person name="Urushihara H."/>
            <person name="Hernandez J."/>
            <person name="Rabbinowitsch E."/>
            <person name="Steffen D."/>
            <person name="Sanders M."/>
            <person name="Ma J."/>
            <person name="Kohara Y."/>
            <person name="Sharp S."/>
            <person name="Simmonds M."/>
            <person name="Spiegler S."/>
            <person name="Tivey A."/>
            <person name="Sugano S."/>
            <person name="White B."/>
            <person name="Walker D."/>
            <person name="Woodward J."/>
            <person name="Winckler T."/>
            <person name="Tanaka Y."/>
            <person name="Shaulsky G."/>
            <person name="Schleicher M."/>
            <person name="Weinstock G."/>
            <person name="Rosenthal A."/>
            <person name="Cox E.C."/>
            <person name="Chisholm R.L."/>
            <person name="Gibbs R."/>
            <person name="Loomis W.F."/>
            <person name="Platzer M."/>
            <person name="Kay R.R."/>
            <person name="Williams J."/>
            <person name="Dear P.H."/>
            <person name="Noegel A.A."/>
            <person name="Barrell B."/>
            <person name="Kuspa A."/>
        </authorList>
    </citation>
    <scope>NUCLEOTIDE SEQUENCE [LARGE SCALE GENOMIC DNA]</scope>
    <source>
        <strain evidence="1 2">AX4</strain>
    </source>
</reference>
<dbReference type="VEuPathDB" id="AmoebaDB:DDB_G0267202"/>
<sequence length="126" mass="14599">MATFLDNFNNLKEKDDDNDDLILGQIIKKNENIYLKNNILSDINFHYKNIENIQFYKSIKNLKEIYNVGDGIEVASENSLTGRCSAIIIAICLIELKNNKSAHSIYIQYFDKDTGDQNNKHFKYSI</sequence>
<dbReference type="PaxDb" id="44689-DDB0216449"/>
<dbReference type="RefSeq" id="XP_647762.1">
    <property type="nucleotide sequence ID" value="XM_642670.1"/>
</dbReference>
<dbReference type="EMBL" id="AAFI02000001">
    <property type="protein sequence ID" value="EAL73838.1"/>
    <property type="molecule type" value="Genomic_DNA"/>
</dbReference>
<dbReference type="PhylomeDB" id="Q55H46"/>
<organism evidence="1 2">
    <name type="scientific">Dictyostelium discoideum</name>
    <name type="common">Social amoeba</name>
    <dbReference type="NCBI Taxonomy" id="44689"/>
    <lineage>
        <taxon>Eukaryota</taxon>
        <taxon>Amoebozoa</taxon>
        <taxon>Evosea</taxon>
        <taxon>Eumycetozoa</taxon>
        <taxon>Dictyostelia</taxon>
        <taxon>Dictyosteliales</taxon>
        <taxon>Dictyosteliaceae</taxon>
        <taxon>Dictyostelium</taxon>
    </lineage>
</organism>
<dbReference type="KEGG" id="ddi:DDB_G0267202"/>
<gene>
    <name evidence="1" type="ORF">DDB_G0267202</name>
</gene>
<comment type="caution">
    <text evidence="1">The sequence shown here is derived from an EMBL/GenBank/DDBJ whole genome shotgun (WGS) entry which is preliminary data.</text>
</comment>
<dbReference type="Proteomes" id="UP000002195">
    <property type="component" value="Unassembled WGS sequence"/>
</dbReference>
<dbReference type="AlphaFoldDB" id="Q55H46"/>
<protein>
    <submittedName>
        <fullName evidence="1">Uncharacterized protein</fullName>
    </submittedName>
</protein>
<proteinExistence type="predicted"/>
<name>Q55H46_DICDI</name>
<dbReference type="InParanoid" id="Q55H46"/>
<keyword evidence="2" id="KW-1185">Reference proteome</keyword>
<dbReference type="dictyBase" id="DDB_G0267202"/>
<dbReference type="GeneID" id="8615788"/>
<evidence type="ECO:0000313" key="2">
    <source>
        <dbReference type="Proteomes" id="UP000002195"/>
    </source>
</evidence>
<evidence type="ECO:0000313" key="1">
    <source>
        <dbReference type="EMBL" id="EAL73838.1"/>
    </source>
</evidence>
<accession>Q55H46</accession>